<dbReference type="RefSeq" id="WP_047002794.1">
    <property type="nucleotide sequence ID" value="NZ_LBHB01000001.1"/>
</dbReference>
<dbReference type="OrthoDB" id="7391698at2"/>
<keyword evidence="2" id="KW-1185">Reference proteome</keyword>
<dbReference type="Proteomes" id="UP000053464">
    <property type="component" value="Unassembled WGS sequence"/>
</dbReference>
<evidence type="ECO:0000313" key="1">
    <source>
        <dbReference type="EMBL" id="KLE35393.1"/>
    </source>
</evidence>
<reference evidence="1 2" key="1">
    <citation type="submission" date="2015-04" db="EMBL/GenBank/DDBJ databases">
        <title>The draft genome sequence of Erythrobacter luteus KA37.</title>
        <authorList>
            <person name="Zhuang L."/>
            <person name="Liu Y."/>
            <person name="Shao Z."/>
        </authorList>
    </citation>
    <scope>NUCLEOTIDE SEQUENCE [LARGE SCALE GENOMIC DNA]</scope>
    <source>
        <strain evidence="1 2">KA37</strain>
    </source>
</reference>
<evidence type="ECO:0000313" key="2">
    <source>
        <dbReference type="Proteomes" id="UP000053464"/>
    </source>
</evidence>
<accession>A0A0G9N1G6</accession>
<organism evidence="1 2">
    <name type="scientific">Aurantiacibacter luteus</name>
    <dbReference type="NCBI Taxonomy" id="1581420"/>
    <lineage>
        <taxon>Bacteria</taxon>
        <taxon>Pseudomonadati</taxon>
        <taxon>Pseudomonadota</taxon>
        <taxon>Alphaproteobacteria</taxon>
        <taxon>Sphingomonadales</taxon>
        <taxon>Erythrobacteraceae</taxon>
        <taxon>Aurantiacibacter</taxon>
    </lineage>
</organism>
<proteinExistence type="predicted"/>
<comment type="caution">
    <text evidence="1">The sequence shown here is derived from an EMBL/GenBank/DDBJ whole genome shotgun (WGS) entry which is preliminary data.</text>
</comment>
<dbReference type="AlphaFoldDB" id="A0A0G9N1G6"/>
<dbReference type="PATRIC" id="fig|1581420.6.peg.574"/>
<gene>
    <name evidence="1" type="ORF">AAW00_02850</name>
</gene>
<dbReference type="EMBL" id="LBHB01000001">
    <property type="protein sequence ID" value="KLE35393.1"/>
    <property type="molecule type" value="Genomic_DNA"/>
</dbReference>
<name>A0A0G9N1G6_9SPHN</name>
<dbReference type="STRING" id="1581420.AAW00_02850"/>
<protein>
    <submittedName>
        <fullName evidence="1">Uncharacterized protein</fullName>
    </submittedName>
</protein>
<sequence length="92" mass="10252">MTDHPSTYRAADTNREGIQWDDRASLHLNGDGGGVLDGAKGVRRGTFAELIRFVMTLPESERGQYHIQKAGDREYQYAEIADLSTHEDFPAA</sequence>